<feature type="binding site" evidence="6">
    <location>
        <position position="130"/>
    </location>
    <ligand>
        <name>Zn(2+)</name>
        <dbReference type="ChEBI" id="CHEBI:29105"/>
    </ligand>
</feature>
<evidence type="ECO:0000256" key="3">
    <source>
        <dbReference type="ARBA" id="ARBA00022692"/>
    </source>
</evidence>
<evidence type="ECO:0000256" key="1">
    <source>
        <dbReference type="ARBA" id="ARBA00004141"/>
    </source>
</evidence>
<feature type="transmembrane region" description="Helical" evidence="7">
    <location>
        <begin position="168"/>
        <end position="190"/>
    </location>
</feature>
<dbReference type="Pfam" id="PF03006">
    <property type="entry name" value="HlyIII"/>
    <property type="match status" value="1"/>
</dbReference>
<evidence type="ECO:0000256" key="7">
    <source>
        <dbReference type="SAM" id="Phobius"/>
    </source>
</evidence>
<proteinExistence type="inferred from homology"/>
<comment type="similarity">
    <text evidence="2">Belongs to the ADIPOR family.</text>
</comment>
<organism evidence="8 10">
    <name type="scientific">Didymodactylos carnosus</name>
    <dbReference type="NCBI Taxonomy" id="1234261"/>
    <lineage>
        <taxon>Eukaryota</taxon>
        <taxon>Metazoa</taxon>
        <taxon>Spiralia</taxon>
        <taxon>Gnathifera</taxon>
        <taxon>Rotifera</taxon>
        <taxon>Eurotatoria</taxon>
        <taxon>Bdelloidea</taxon>
        <taxon>Philodinida</taxon>
        <taxon>Philodinidae</taxon>
        <taxon>Didymodactylos</taxon>
    </lineage>
</organism>
<dbReference type="PANTHER" id="PTHR20855">
    <property type="entry name" value="ADIPOR/PROGESTIN RECEPTOR-RELATED"/>
    <property type="match status" value="1"/>
</dbReference>
<comment type="caution">
    <text evidence="8">The sequence shown here is derived from an EMBL/GenBank/DDBJ whole genome shotgun (WGS) entry which is preliminary data.</text>
</comment>
<evidence type="ECO:0000313" key="8">
    <source>
        <dbReference type="EMBL" id="CAF1369997.1"/>
    </source>
</evidence>
<evidence type="ECO:0000256" key="4">
    <source>
        <dbReference type="ARBA" id="ARBA00022989"/>
    </source>
</evidence>
<reference evidence="8" key="1">
    <citation type="submission" date="2021-02" db="EMBL/GenBank/DDBJ databases">
        <authorList>
            <person name="Nowell W R."/>
        </authorList>
    </citation>
    <scope>NUCLEOTIDE SEQUENCE</scope>
</reference>
<keyword evidence="6" id="KW-0479">Metal-binding</keyword>
<evidence type="ECO:0000256" key="5">
    <source>
        <dbReference type="ARBA" id="ARBA00023136"/>
    </source>
</evidence>
<dbReference type="AlphaFoldDB" id="A0A815IZ90"/>
<evidence type="ECO:0000256" key="2">
    <source>
        <dbReference type="ARBA" id="ARBA00007018"/>
    </source>
</evidence>
<keyword evidence="5 7" id="KW-0472">Membrane</keyword>
<dbReference type="GO" id="GO:0038023">
    <property type="term" value="F:signaling receptor activity"/>
    <property type="evidence" value="ECO:0007669"/>
    <property type="project" value="TreeGrafter"/>
</dbReference>
<dbReference type="PANTHER" id="PTHR20855:SF92">
    <property type="entry name" value="PROGESTIN AND ADIPOQ RECEPTOR FAMILY MEMBER 3-LIKE"/>
    <property type="match status" value="1"/>
</dbReference>
<sequence length="224" mass="26595">INFYGFISGIVHYRFSRVDIVNELFNESIYYSLLSCLSLYSLSIACFCKFYYRRPYPFIHKILQCSGVLLVYVYQIWPIVLQIIVCYNCRSSLKWHLAEILAFIASGTLFVLKFPERFHPGTFDLIGQSHHTFHWFIFLMGFFQSEATYRDMLQLKNQINIQDLQKDIIYACAILTLELLIVYASLKLGFTRLEKHYKKHLEKLNQYSNKSIIDDEDEFIEKIE</sequence>
<dbReference type="InterPro" id="IPR004254">
    <property type="entry name" value="AdipoR/HlyIII-related"/>
</dbReference>
<dbReference type="EMBL" id="CAJNOQ010015855">
    <property type="protein sequence ID" value="CAF1369997.1"/>
    <property type="molecule type" value="Genomic_DNA"/>
</dbReference>
<feature type="transmembrane region" description="Helical" evidence="7">
    <location>
        <begin position="62"/>
        <end position="83"/>
    </location>
</feature>
<dbReference type="Proteomes" id="UP000681722">
    <property type="component" value="Unassembled WGS sequence"/>
</dbReference>
<dbReference type="GO" id="GO:0046872">
    <property type="term" value="F:metal ion binding"/>
    <property type="evidence" value="ECO:0007669"/>
    <property type="project" value="UniProtKB-KW"/>
</dbReference>
<evidence type="ECO:0000256" key="6">
    <source>
        <dbReference type="PIRSR" id="PIRSR604254-1"/>
    </source>
</evidence>
<dbReference type="OrthoDB" id="535992at2759"/>
<keyword evidence="6" id="KW-0862">Zinc</keyword>
<accession>A0A815IZ90</accession>
<name>A0A815IZ90_9BILA</name>
<protein>
    <submittedName>
        <fullName evidence="8">Uncharacterized protein</fullName>
    </submittedName>
</protein>
<gene>
    <name evidence="8" type="ORF">GPM918_LOCUS31807</name>
    <name evidence="9" type="ORF">SRO942_LOCUS32460</name>
</gene>
<dbReference type="Proteomes" id="UP000663829">
    <property type="component" value="Unassembled WGS sequence"/>
</dbReference>
<keyword evidence="10" id="KW-1185">Reference proteome</keyword>
<feature type="transmembrane region" description="Helical" evidence="7">
    <location>
        <begin position="132"/>
        <end position="148"/>
    </location>
</feature>
<comment type="subcellular location">
    <subcellularLocation>
        <location evidence="1">Membrane</location>
        <topology evidence="1">Multi-pass membrane protein</topology>
    </subcellularLocation>
</comment>
<keyword evidence="3 7" id="KW-0812">Transmembrane</keyword>
<dbReference type="GO" id="GO:0016020">
    <property type="term" value="C:membrane"/>
    <property type="evidence" value="ECO:0007669"/>
    <property type="project" value="UniProtKB-SubCell"/>
</dbReference>
<feature type="non-terminal residue" evidence="8">
    <location>
        <position position="224"/>
    </location>
</feature>
<feature type="transmembrane region" description="Helical" evidence="7">
    <location>
        <begin position="95"/>
        <end position="112"/>
    </location>
</feature>
<feature type="transmembrane region" description="Helical" evidence="7">
    <location>
        <begin position="29"/>
        <end position="50"/>
    </location>
</feature>
<feature type="binding site" evidence="6">
    <location>
        <position position="134"/>
    </location>
    <ligand>
        <name>Zn(2+)</name>
        <dbReference type="ChEBI" id="CHEBI:29105"/>
    </ligand>
</feature>
<keyword evidence="4 7" id="KW-1133">Transmembrane helix</keyword>
<dbReference type="EMBL" id="CAJOBC010074944">
    <property type="protein sequence ID" value="CAF4255533.1"/>
    <property type="molecule type" value="Genomic_DNA"/>
</dbReference>
<evidence type="ECO:0000313" key="10">
    <source>
        <dbReference type="Proteomes" id="UP000663829"/>
    </source>
</evidence>
<evidence type="ECO:0000313" key="9">
    <source>
        <dbReference type="EMBL" id="CAF4255533.1"/>
    </source>
</evidence>